<feature type="signal peptide" evidence="5">
    <location>
        <begin position="1"/>
        <end position="22"/>
    </location>
</feature>
<dbReference type="Proteomes" id="UP000834106">
    <property type="component" value="Chromosome 14"/>
</dbReference>
<dbReference type="InterPro" id="IPR032861">
    <property type="entry name" value="TAXi_N"/>
</dbReference>
<dbReference type="GO" id="GO:0004190">
    <property type="term" value="F:aspartic-type endopeptidase activity"/>
    <property type="evidence" value="ECO:0007669"/>
    <property type="project" value="InterPro"/>
</dbReference>
<dbReference type="GO" id="GO:0006508">
    <property type="term" value="P:proteolysis"/>
    <property type="evidence" value="ECO:0007669"/>
    <property type="project" value="InterPro"/>
</dbReference>
<dbReference type="FunFam" id="2.40.70.10:FF:000041">
    <property type="entry name" value="Basic 7S globulin"/>
    <property type="match status" value="1"/>
</dbReference>
<gene>
    <name evidence="7" type="ORF">FPE_LOCUS23733</name>
</gene>
<dbReference type="Pfam" id="PF14541">
    <property type="entry name" value="TAXi_C"/>
    <property type="match status" value="1"/>
</dbReference>
<keyword evidence="4 5" id="KW-0732">Signal</keyword>
<dbReference type="AlphaFoldDB" id="A0AAD1ZV40"/>
<evidence type="ECO:0000259" key="6">
    <source>
        <dbReference type="PROSITE" id="PS51767"/>
    </source>
</evidence>
<keyword evidence="8" id="KW-1185">Reference proteome</keyword>
<dbReference type="SUPFAM" id="SSF50630">
    <property type="entry name" value="Acid proteases"/>
    <property type="match status" value="1"/>
</dbReference>
<dbReference type="PANTHER" id="PTHR47965:SF46">
    <property type="entry name" value="BASIC 7S GLOBULIN-LIKE"/>
    <property type="match status" value="1"/>
</dbReference>
<evidence type="ECO:0000313" key="8">
    <source>
        <dbReference type="Proteomes" id="UP000834106"/>
    </source>
</evidence>
<evidence type="ECO:0000256" key="3">
    <source>
        <dbReference type="ARBA" id="ARBA00022525"/>
    </source>
</evidence>
<protein>
    <recommendedName>
        <fullName evidence="6">Peptidase A1 domain-containing protein</fullName>
    </recommendedName>
</protein>
<comment type="subcellular location">
    <subcellularLocation>
        <location evidence="1">Secreted</location>
        <location evidence="1">Extracellular space</location>
    </subcellularLocation>
</comment>
<evidence type="ECO:0000256" key="1">
    <source>
        <dbReference type="ARBA" id="ARBA00004239"/>
    </source>
</evidence>
<accession>A0AAD1ZV40</accession>
<evidence type="ECO:0000256" key="5">
    <source>
        <dbReference type="SAM" id="SignalP"/>
    </source>
</evidence>
<sequence>MACSVQFFLVFSLIFLFSFSVSQEPLLPRAAIIPVSKDPLTLQYVTHVFLGERFAPVKLVVDVNGPYLWVDCASIPLSKSQNPIKSCSLECSMAKSSACTVSFGSKSCTLQSENPITRMITSGNLAEDRISMEFEDGVNSGFMASIDNFFFSCAPKLLLKGLANGAKGVLGLGNTRISLPTQSARTFGFFQRRFSLCLSSSDGLISLAESSDVSLLGGEISRSMVYTPLISKPGGAGEEYKINVRSIKISGKRLSMNQENIGGTKISTIAPYTTMESKIYDTFVDAYIKAATSLNMTRVAPVAPFGVCFGSKGVENSRIGPNVPIIDLILQSEMVKWRIYGRNSMVQVSDEVMCLGFLDGGLNQRDPFVIGGYQLEDYVLEFHLGTSMLGISSSLLMGQRKCSDFKLPREIS</sequence>
<reference evidence="7" key="1">
    <citation type="submission" date="2023-05" db="EMBL/GenBank/DDBJ databases">
        <authorList>
            <person name="Huff M."/>
        </authorList>
    </citation>
    <scope>NUCLEOTIDE SEQUENCE</scope>
</reference>
<dbReference type="InterPro" id="IPR021109">
    <property type="entry name" value="Peptidase_aspartic_dom_sf"/>
</dbReference>
<keyword evidence="3" id="KW-0964">Secreted</keyword>
<dbReference type="Pfam" id="PF14543">
    <property type="entry name" value="TAXi_N"/>
    <property type="match status" value="1"/>
</dbReference>
<dbReference type="Gene3D" id="2.40.70.10">
    <property type="entry name" value="Acid Proteases"/>
    <property type="match status" value="2"/>
</dbReference>
<dbReference type="GO" id="GO:0005576">
    <property type="term" value="C:extracellular region"/>
    <property type="evidence" value="ECO:0007669"/>
    <property type="project" value="UniProtKB-SubCell"/>
</dbReference>
<name>A0AAD1ZV40_9LAMI</name>
<feature type="domain" description="Peptidase A1" evidence="6">
    <location>
        <begin position="44"/>
        <end position="392"/>
    </location>
</feature>
<dbReference type="InterPro" id="IPR032799">
    <property type="entry name" value="TAXi_C"/>
</dbReference>
<dbReference type="EMBL" id="OU503049">
    <property type="protein sequence ID" value="CAI9776303.1"/>
    <property type="molecule type" value="Genomic_DNA"/>
</dbReference>
<proteinExistence type="inferred from homology"/>
<evidence type="ECO:0000256" key="4">
    <source>
        <dbReference type="ARBA" id="ARBA00022729"/>
    </source>
</evidence>
<evidence type="ECO:0000256" key="2">
    <source>
        <dbReference type="ARBA" id="ARBA00007447"/>
    </source>
</evidence>
<feature type="chain" id="PRO_5042192107" description="Peptidase A1 domain-containing protein" evidence="5">
    <location>
        <begin position="23"/>
        <end position="412"/>
    </location>
</feature>
<dbReference type="PANTHER" id="PTHR47965">
    <property type="entry name" value="ASPARTYL PROTEASE-RELATED"/>
    <property type="match status" value="1"/>
</dbReference>
<organism evidence="7 8">
    <name type="scientific">Fraxinus pennsylvanica</name>
    <dbReference type="NCBI Taxonomy" id="56036"/>
    <lineage>
        <taxon>Eukaryota</taxon>
        <taxon>Viridiplantae</taxon>
        <taxon>Streptophyta</taxon>
        <taxon>Embryophyta</taxon>
        <taxon>Tracheophyta</taxon>
        <taxon>Spermatophyta</taxon>
        <taxon>Magnoliopsida</taxon>
        <taxon>eudicotyledons</taxon>
        <taxon>Gunneridae</taxon>
        <taxon>Pentapetalae</taxon>
        <taxon>asterids</taxon>
        <taxon>lamiids</taxon>
        <taxon>Lamiales</taxon>
        <taxon>Oleaceae</taxon>
        <taxon>Oleeae</taxon>
        <taxon>Fraxinus</taxon>
    </lineage>
</organism>
<dbReference type="InterPro" id="IPR001461">
    <property type="entry name" value="Aspartic_peptidase_A1"/>
</dbReference>
<dbReference type="PROSITE" id="PS51767">
    <property type="entry name" value="PEPTIDASE_A1"/>
    <property type="match status" value="1"/>
</dbReference>
<dbReference type="InterPro" id="IPR033121">
    <property type="entry name" value="PEPTIDASE_A1"/>
</dbReference>
<comment type="similarity">
    <text evidence="2">Belongs to the peptidase A1 family.</text>
</comment>
<evidence type="ECO:0000313" key="7">
    <source>
        <dbReference type="EMBL" id="CAI9776303.1"/>
    </source>
</evidence>